<reference evidence="2 3" key="1">
    <citation type="submission" date="2017-10" db="EMBL/GenBank/DDBJ databases">
        <title>Extensive intraspecific genome diversity in a model arbuscular mycorrhizal fungus.</title>
        <authorList>
            <person name="Chen E.C.H."/>
            <person name="Morin E."/>
            <person name="Baudet D."/>
            <person name="Noel J."/>
            <person name="Ndikumana S."/>
            <person name="Charron P."/>
            <person name="St-Onge C."/>
            <person name="Giorgi J."/>
            <person name="Grigoriev I.V."/>
            <person name="Roux C."/>
            <person name="Martin F.M."/>
            <person name="Corradi N."/>
        </authorList>
    </citation>
    <scope>NUCLEOTIDE SEQUENCE [LARGE SCALE GENOMIC DNA]</scope>
    <source>
        <strain evidence="2 3">A1</strain>
    </source>
</reference>
<dbReference type="Proteomes" id="UP000232688">
    <property type="component" value="Unassembled WGS sequence"/>
</dbReference>
<protein>
    <recommendedName>
        <fullName evidence="1">Transposase IS110-like N-terminal domain-containing protein</fullName>
    </recommendedName>
</protein>
<dbReference type="GO" id="GO:0003677">
    <property type="term" value="F:DNA binding"/>
    <property type="evidence" value="ECO:0007669"/>
    <property type="project" value="InterPro"/>
</dbReference>
<dbReference type="GO" id="GO:0004803">
    <property type="term" value="F:transposase activity"/>
    <property type="evidence" value="ECO:0007669"/>
    <property type="project" value="InterPro"/>
</dbReference>
<dbReference type="GO" id="GO:0006313">
    <property type="term" value="P:DNA transposition"/>
    <property type="evidence" value="ECO:0007669"/>
    <property type="project" value="InterPro"/>
</dbReference>
<comment type="caution">
    <text evidence="2">The sequence shown here is derived from an EMBL/GenBank/DDBJ whole genome shotgun (WGS) entry which is preliminary data.</text>
</comment>
<name>A0A2N0QGL4_9GLOM</name>
<evidence type="ECO:0000313" key="3">
    <source>
        <dbReference type="Proteomes" id="UP000232688"/>
    </source>
</evidence>
<dbReference type="AlphaFoldDB" id="A0A2N0QGL4"/>
<evidence type="ECO:0000259" key="1">
    <source>
        <dbReference type="Pfam" id="PF01548"/>
    </source>
</evidence>
<dbReference type="EMBL" id="LLXH01010717">
    <property type="protein sequence ID" value="PKC50200.1"/>
    <property type="molecule type" value="Genomic_DNA"/>
</dbReference>
<feature type="domain" description="Transposase IS110-like N-terminal" evidence="1">
    <location>
        <begin position="1"/>
        <end position="66"/>
    </location>
</feature>
<dbReference type="VEuPathDB" id="FungiDB:RhiirA1_487079"/>
<evidence type="ECO:0000313" key="2">
    <source>
        <dbReference type="EMBL" id="PKC50200.1"/>
    </source>
</evidence>
<gene>
    <name evidence="2" type="ORF">RhiirA1_487079</name>
</gene>
<dbReference type="Pfam" id="PF01548">
    <property type="entry name" value="DEDD_Tnp_IS110"/>
    <property type="match status" value="1"/>
</dbReference>
<dbReference type="InterPro" id="IPR002525">
    <property type="entry name" value="Transp_IS110-like_N"/>
</dbReference>
<sequence>MHGEGHTLADFSVSNDVEGADTLIQKVSRTAEKNQLHELKIGMESTDQYSWHLAHYLKKQLHRVLPHVQTAIYMLNARKVA</sequence>
<reference evidence="2 3" key="2">
    <citation type="submission" date="2017-10" db="EMBL/GenBank/DDBJ databases">
        <title>Genome analyses suggest a sexual origin of heterokaryosis in a supposedly ancient asexual fungus.</title>
        <authorList>
            <person name="Corradi N."/>
            <person name="Sedzielewska K."/>
            <person name="Noel J."/>
            <person name="Charron P."/>
            <person name="Farinelli L."/>
            <person name="Marton T."/>
            <person name="Kruger M."/>
            <person name="Pelin A."/>
            <person name="Brachmann A."/>
            <person name="Corradi N."/>
        </authorList>
    </citation>
    <scope>NUCLEOTIDE SEQUENCE [LARGE SCALE GENOMIC DNA]</scope>
    <source>
        <strain evidence="2 3">A1</strain>
    </source>
</reference>
<proteinExistence type="predicted"/>
<feature type="non-terminal residue" evidence="2">
    <location>
        <position position="81"/>
    </location>
</feature>
<organism evidence="2 3">
    <name type="scientific">Rhizophagus irregularis</name>
    <dbReference type="NCBI Taxonomy" id="588596"/>
    <lineage>
        <taxon>Eukaryota</taxon>
        <taxon>Fungi</taxon>
        <taxon>Fungi incertae sedis</taxon>
        <taxon>Mucoromycota</taxon>
        <taxon>Glomeromycotina</taxon>
        <taxon>Glomeromycetes</taxon>
        <taxon>Glomerales</taxon>
        <taxon>Glomeraceae</taxon>
        <taxon>Rhizophagus</taxon>
    </lineage>
</organism>
<accession>A0A2N0QGL4</accession>